<feature type="transmembrane region" description="Helical" evidence="1">
    <location>
        <begin position="97"/>
        <end position="116"/>
    </location>
</feature>
<feature type="transmembrane region" description="Helical" evidence="1">
    <location>
        <begin position="147"/>
        <end position="166"/>
    </location>
</feature>
<feature type="transmembrane region" description="Helical" evidence="1">
    <location>
        <begin position="26"/>
        <end position="44"/>
    </location>
</feature>
<accession>G0H446</accession>
<evidence type="ECO:0000256" key="1">
    <source>
        <dbReference type="SAM" id="Phobius"/>
    </source>
</evidence>
<evidence type="ECO:0000313" key="2">
    <source>
        <dbReference type="EMBL" id="AEK19512.1"/>
    </source>
</evidence>
<dbReference type="EMBL" id="CP002913">
    <property type="protein sequence ID" value="AEK19512.1"/>
    <property type="molecule type" value="Genomic_DNA"/>
</dbReference>
<proteinExistence type="predicted"/>
<dbReference type="RefSeq" id="WP_013999003.1">
    <property type="nucleotide sequence ID" value="NC_015847.1"/>
</dbReference>
<dbReference type="PATRIC" id="fig|1053692.7.peg.623"/>
<organism evidence="3">
    <name type="scientific">Methanococcus maripaludis X1</name>
    <dbReference type="NCBI Taxonomy" id="1053692"/>
    <lineage>
        <taxon>Archaea</taxon>
        <taxon>Methanobacteriati</taxon>
        <taxon>Methanobacteriota</taxon>
        <taxon>Methanomada group</taxon>
        <taxon>Methanococci</taxon>
        <taxon>Methanococcales</taxon>
        <taxon>Methanococcaceae</taxon>
        <taxon>Methanococcus</taxon>
    </lineage>
</organism>
<dbReference type="AlphaFoldDB" id="G0H446"/>
<gene>
    <name evidence="2" type="ORF">GYY_03165</name>
</gene>
<dbReference type="GeneID" id="10982059"/>
<dbReference type="HOGENOM" id="CLU_543615_0_0_2"/>
<name>G0H446_METMI</name>
<keyword evidence="1" id="KW-0472">Membrane</keyword>
<dbReference type="Proteomes" id="UP000008889">
    <property type="component" value="Chromosome"/>
</dbReference>
<keyword evidence="1" id="KW-0812">Transmembrane</keyword>
<protein>
    <submittedName>
        <fullName evidence="2">Uncharacterized protein</fullName>
    </submittedName>
</protein>
<keyword evidence="1" id="KW-1133">Transmembrane helix</keyword>
<sequence length="501" mass="58447">MEYNFTDTINEIYVIYKEKIKTYIEIGAYILFSLMFSLITFLFFKNTFLDNFGSILGVFTTVLSIVISTTFIVIQLASDKYGSEIWKLYFKEYYIKFYLYVLPISLILGILLVFWYSSNIYIDFLDIKIYSTSFSFNERWIFKENPFLILLGLFESFLIFFSICLVPKYFYNLMKTLEPSTVLKMVLKQVTGKEIKSYSKTEFSKVDYIETYSLGILAKVLHYLIENKQYMAVAKCFTIISNEFKGLVRIYKLNEGFNEFIEDYIEIIKEIALKEIHLLKKIKSSSINALKEISIILNSNNLSNEKSNEAIGFIILTYAEKNVNCLSGNKFKKAINLVVNIGLNAFLEITKNNIEGTLENQVKNIENMINLNFSTLSGLMDILIRFYRTQGLAPNNRDIIAMGIDKAFDSISKLTKLFTEHFENANTEYLGLLRILISEYENIVSEIGTDYYNYEINNNYIFKEQFKRFKEPLEDLKNKANAKGNLTERDRINEIIDKINN</sequence>
<dbReference type="KEGG" id="mmd:GYY_03165"/>
<feature type="transmembrane region" description="Helical" evidence="1">
    <location>
        <begin position="56"/>
        <end position="77"/>
    </location>
</feature>
<reference evidence="2 3" key="1">
    <citation type="journal article" date="2011" name="J. Bacteriol.">
        <title>Complete Genome Sequence of a Nonculturable Methanococcus maripaludis Strain Extracted in a Metagenomic Survey of Petroleum Reservoir Fluids.</title>
        <authorList>
            <person name="Wang X."/>
            <person name="Greenfield P."/>
            <person name="Li D."/>
            <person name="Hendry P."/>
            <person name="Volk H."/>
            <person name="Sutherland T.D."/>
        </authorList>
    </citation>
    <scope>NUCLEOTIDE SEQUENCE [LARGE SCALE GENOMIC DNA]</scope>
    <source>
        <strain evidence="2 3">X1</strain>
    </source>
</reference>
<evidence type="ECO:0000313" key="3">
    <source>
        <dbReference type="Proteomes" id="UP000008889"/>
    </source>
</evidence>